<dbReference type="PROSITE" id="PS50174">
    <property type="entry name" value="G_PATCH"/>
    <property type="match status" value="1"/>
</dbReference>
<comment type="caution">
    <text evidence="8">The sequence shown here is derived from an EMBL/GenBank/DDBJ whole genome shotgun (WGS) entry which is preliminary data.</text>
</comment>
<dbReference type="PROSITE" id="PS50157">
    <property type="entry name" value="ZINC_FINGER_C2H2_2"/>
    <property type="match status" value="1"/>
</dbReference>
<feature type="domain" description="C2H2-type" evidence="6">
    <location>
        <begin position="185"/>
        <end position="215"/>
    </location>
</feature>
<feature type="compositionally biased region" description="Pro residues" evidence="5">
    <location>
        <begin position="329"/>
        <end position="351"/>
    </location>
</feature>
<dbReference type="InParanoid" id="A0A286URS9"/>
<evidence type="ECO:0000256" key="4">
    <source>
        <dbReference type="PROSITE-ProRule" id="PRU00042"/>
    </source>
</evidence>
<organism evidence="8 9">
    <name type="scientific">Pyrrhoderma noxium</name>
    <dbReference type="NCBI Taxonomy" id="2282107"/>
    <lineage>
        <taxon>Eukaryota</taxon>
        <taxon>Fungi</taxon>
        <taxon>Dikarya</taxon>
        <taxon>Basidiomycota</taxon>
        <taxon>Agaricomycotina</taxon>
        <taxon>Agaricomycetes</taxon>
        <taxon>Hymenochaetales</taxon>
        <taxon>Hymenochaetaceae</taxon>
        <taxon>Pyrrhoderma</taxon>
    </lineage>
</organism>
<dbReference type="PRINTS" id="PR01217">
    <property type="entry name" value="PRICHEXTENSN"/>
</dbReference>
<dbReference type="STRING" id="2282107.A0A286URS9"/>
<protein>
    <submittedName>
        <fullName evidence="8">G patch domain containing 8</fullName>
    </submittedName>
</protein>
<evidence type="ECO:0000313" key="9">
    <source>
        <dbReference type="Proteomes" id="UP000217199"/>
    </source>
</evidence>
<reference evidence="8 9" key="1">
    <citation type="journal article" date="2017" name="Mol. Ecol.">
        <title>Comparative and population genomic landscape of Phellinus noxius: A hypervariable fungus causing root rot in trees.</title>
        <authorList>
            <person name="Chung C.L."/>
            <person name="Lee T.J."/>
            <person name="Akiba M."/>
            <person name="Lee H.H."/>
            <person name="Kuo T.H."/>
            <person name="Liu D."/>
            <person name="Ke H.M."/>
            <person name="Yokoi T."/>
            <person name="Roa M.B."/>
            <person name="Lu M.J."/>
            <person name="Chang Y.Y."/>
            <person name="Ann P.J."/>
            <person name="Tsai J.N."/>
            <person name="Chen C.Y."/>
            <person name="Tzean S.S."/>
            <person name="Ota Y."/>
            <person name="Hattori T."/>
            <person name="Sahashi N."/>
            <person name="Liou R.F."/>
            <person name="Kikuchi T."/>
            <person name="Tsai I.J."/>
        </authorList>
    </citation>
    <scope>NUCLEOTIDE SEQUENCE [LARGE SCALE GENOMIC DNA]</scope>
    <source>
        <strain evidence="8 9">FFPRI411160</strain>
    </source>
</reference>
<name>A0A286URS9_9AGAM</name>
<dbReference type="SUPFAM" id="SSF57667">
    <property type="entry name" value="beta-beta-alpha zinc fingers"/>
    <property type="match status" value="1"/>
</dbReference>
<keyword evidence="9" id="KW-1185">Reference proteome</keyword>
<dbReference type="OrthoDB" id="4822at2759"/>
<dbReference type="PROSITE" id="PS00028">
    <property type="entry name" value="ZINC_FINGER_C2H2_1"/>
    <property type="match status" value="1"/>
</dbReference>
<feature type="compositionally biased region" description="Pro residues" evidence="5">
    <location>
        <begin position="372"/>
        <end position="411"/>
    </location>
</feature>
<feature type="compositionally biased region" description="Basic and acidic residues" evidence="5">
    <location>
        <begin position="227"/>
        <end position="248"/>
    </location>
</feature>
<feature type="region of interest" description="Disordered" evidence="5">
    <location>
        <begin position="264"/>
        <end position="468"/>
    </location>
</feature>
<dbReference type="PANTHER" id="PTHR47251:SF1">
    <property type="entry name" value="FINGER DOMAIN PROTEIN, PUTATIVE (AFU_ORTHOLOGUE AFUA_3G04180)-RELATED"/>
    <property type="match status" value="1"/>
</dbReference>
<dbReference type="GO" id="GO:0008270">
    <property type="term" value="F:zinc ion binding"/>
    <property type="evidence" value="ECO:0007669"/>
    <property type="project" value="UniProtKB-KW"/>
</dbReference>
<evidence type="ECO:0000256" key="2">
    <source>
        <dbReference type="ARBA" id="ARBA00022771"/>
    </source>
</evidence>
<evidence type="ECO:0000256" key="1">
    <source>
        <dbReference type="ARBA" id="ARBA00022723"/>
    </source>
</evidence>
<dbReference type="AlphaFoldDB" id="A0A286URS9"/>
<dbReference type="InterPro" id="IPR022755">
    <property type="entry name" value="Znf_C2H2_jaz"/>
</dbReference>
<dbReference type="InterPro" id="IPR013087">
    <property type="entry name" value="Znf_C2H2_type"/>
</dbReference>
<dbReference type="Pfam" id="PF01585">
    <property type="entry name" value="G-patch"/>
    <property type="match status" value="1"/>
</dbReference>
<keyword evidence="3" id="KW-0862">Zinc</keyword>
<feature type="compositionally biased region" description="Pro residues" evidence="5">
    <location>
        <begin position="418"/>
        <end position="429"/>
    </location>
</feature>
<feature type="region of interest" description="Disordered" evidence="5">
    <location>
        <begin position="207"/>
        <end position="248"/>
    </location>
</feature>
<evidence type="ECO:0000259" key="6">
    <source>
        <dbReference type="PROSITE" id="PS50157"/>
    </source>
</evidence>
<sequence length="468" mass="51005">MSADTVARWNAIPLERRPEQPTNKRSRSENDDNVIDDNSSDDNISIVSRSPSPQPDRDVQMKDIDLYDEHVRGTAREVITVETRIKSSNKGFAMLAKMGWTEGKPLGLSGDGRVDPIPFTVKQDSTGLGKYNQDFKMIETTVAQRRNLESERMQFETTEQRLQREASVAQKAAIKTEISTVLRPFYCELCDKQFQNVAQYDEHTNSYAHHHKAREKDMNANHPLRIGGREEAERRKEKERKREEKELRKLAKAAGIKLAAVPNTSTSDSIENKGDNKGFKKSSWASISSAPTQPTPSGSASSSNGGGWATVSTPAPPSVPRSSSWQAVNPPPPPPSSAPAPPPSAPAPPPSSAAGGLGFRSGGWSTLATTSTPPPPPSNSEPPPPPGPPSSLPPPPHSLNAHAPPPPPSGPPSSSWTPAPPSNRPPPHQPSRWDAKPRGNHPPEKRNDNPPEPRKGSWQNFQKMKGRR</sequence>
<keyword evidence="2 4" id="KW-0863">Zinc-finger</keyword>
<dbReference type="SMART" id="SM00443">
    <property type="entry name" value="G_patch"/>
    <property type="match status" value="1"/>
</dbReference>
<accession>A0A286URS9</accession>
<feature type="compositionally biased region" description="Acidic residues" evidence="5">
    <location>
        <begin position="31"/>
        <end position="40"/>
    </location>
</feature>
<feature type="compositionally biased region" description="Low complexity" evidence="5">
    <location>
        <begin position="288"/>
        <end position="303"/>
    </location>
</feature>
<evidence type="ECO:0000256" key="3">
    <source>
        <dbReference type="ARBA" id="ARBA00022833"/>
    </source>
</evidence>
<dbReference type="PANTHER" id="PTHR47251">
    <property type="entry name" value="FINGER DOMAIN PROTEIN, PUTATIVE (AFU_ORTHOLOGUE AFUA_3G04180)-RELATED"/>
    <property type="match status" value="1"/>
</dbReference>
<evidence type="ECO:0000313" key="8">
    <source>
        <dbReference type="EMBL" id="PAV22313.1"/>
    </source>
</evidence>
<feature type="compositionally biased region" description="Basic and acidic residues" evidence="5">
    <location>
        <begin position="431"/>
        <end position="455"/>
    </location>
</feature>
<dbReference type="EMBL" id="NBII01000002">
    <property type="protein sequence ID" value="PAV22313.1"/>
    <property type="molecule type" value="Genomic_DNA"/>
</dbReference>
<evidence type="ECO:0000259" key="7">
    <source>
        <dbReference type="PROSITE" id="PS50174"/>
    </source>
</evidence>
<dbReference type="InterPro" id="IPR036236">
    <property type="entry name" value="Znf_C2H2_sf"/>
</dbReference>
<feature type="region of interest" description="Disordered" evidence="5">
    <location>
        <begin position="1"/>
        <end position="60"/>
    </location>
</feature>
<keyword evidence="1" id="KW-0479">Metal-binding</keyword>
<feature type="domain" description="G-patch" evidence="7">
    <location>
        <begin position="87"/>
        <end position="133"/>
    </location>
</feature>
<evidence type="ECO:0000256" key="5">
    <source>
        <dbReference type="SAM" id="MobiDB-lite"/>
    </source>
</evidence>
<dbReference type="GO" id="GO:0003676">
    <property type="term" value="F:nucleic acid binding"/>
    <property type="evidence" value="ECO:0007669"/>
    <property type="project" value="InterPro"/>
</dbReference>
<dbReference type="Pfam" id="PF12171">
    <property type="entry name" value="zf-C2H2_jaz"/>
    <property type="match status" value="1"/>
</dbReference>
<dbReference type="Proteomes" id="UP000217199">
    <property type="component" value="Unassembled WGS sequence"/>
</dbReference>
<proteinExistence type="predicted"/>
<dbReference type="InterPro" id="IPR000467">
    <property type="entry name" value="G_patch_dom"/>
</dbReference>
<gene>
    <name evidence="8" type="ORF">PNOK_0227000</name>
</gene>